<accession>A0A167E4L2</accession>
<dbReference type="Proteomes" id="UP000189580">
    <property type="component" value="Chromosome a"/>
</dbReference>
<organism evidence="3 4">
    <name type="scientific">Sugiyamaella lignohabitans</name>
    <dbReference type="NCBI Taxonomy" id="796027"/>
    <lineage>
        <taxon>Eukaryota</taxon>
        <taxon>Fungi</taxon>
        <taxon>Dikarya</taxon>
        <taxon>Ascomycota</taxon>
        <taxon>Saccharomycotina</taxon>
        <taxon>Dipodascomycetes</taxon>
        <taxon>Dipodascales</taxon>
        <taxon>Trichomonascaceae</taxon>
        <taxon>Sugiyamaella</taxon>
    </lineage>
</organism>
<dbReference type="RefSeq" id="XP_018736107.1">
    <property type="nucleotide sequence ID" value="XM_018878844.1"/>
</dbReference>
<feature type="compositionally biased region" description="Basic residues" evidence="2">
    <location>
        <begin position="109"/>
        <end position="118"/>
    </location>
</feature>
<comment type="similarity">
    <text evidence="1">Belongs to the TCP11 family.</text>
</comment>
<feature type="region of interest" description="Disordered" evidence="2">
    <location>
        <begin position="1"/>
        <end position="145"/>
    </location>
</feature>
<dbReference type="PANTHER" id="PTHR12832:SF11">
    <property type="entry name" value="LD23868P"/>
    <property type="match status" value="1"/>
</dbReference>
<keyword evidence="4" id="KW-1185">Reference proteome</keyword>
<evidence type="ECO:0000256" key="1">
    <source>
        <dbReference type="ARBA" id="ARBA00010954"/>
    </source>
</evidence>
<feature type="region of interest" description="Disordered" evidence="2">
    <location>
        <begin position="747"/>
        <end position="767"/>
    </location>
</feature>
<dbReference type="EMBL" id="CP014501">
    <property type="protein sequence ID" value="ANB13630.1"/>
    <property type="molecule type" value="Genomic_DNA"/>
</dbReference>
<feature type="region of interest" description="Disordered" evidence="2">
    <location>
        <begin position="191"/>
        <end position="234"/>
    </location>
</feature>
<dbReference type="KEGG" id="slb:AWJ20_1929"/>
<name>A0A167E4L2_9ASCO</name>
<evidence type="ECO:0000313" key="3">
    <source>
        <dbReference type="EMBL" id="ANB13630.1"/>
    </source>
</evidence>
<evidence type="ECO:0000313" key="4">
    <source>
        <dbReference type="Proteomes" id="UP000189580"/>
    </source>
</evidence>
<dbReference type="InterPro" id="IPR008862">
    <property type="entry name" value="Tcp11"/>
</dbReference>
<dbReference type="Pfam" id="PF05794">
    <property type="entry name" value="Tcp11"/>
    <property type="match status" value="1"/>
</dbReference>
<dbReference type="AlphaFoldDB" id="A0A167E4L2"/>
<dbReference type="GeneID" id="30033784"/>
<feature type="compositionally biased region" description="Low complexity" evidence="2">
    <location>
        <begin position="20"/>
        <end position="65"/>
    </location>
</feature>
<dbReference type="PANTHER" id="PTHR12832">
    <property type="entry name" value="TESTIS-SPECIFIC PROTEIN PBS13 T-COMPLEX 11"/>
    <property type="match status" value="1"/>
</dbReference>
<dbReference type="GO" id="GO:0010737">
    <property type="term" value="P:protein kinase A signaling"/>
    <property type="evidence" value="ECO:0007669"/>
    <property type="project" value="TreeGrafter"/>
</dbReference>
<proteinExistence type="inferred from homology"/>
<evidence type="ECO:0000256" key="2">
    <source>
        <dbReference type="SAM" id="MobiDB-lite"/>
    </source>
</evidence>
<feature type="compositionally biased region" description="Low complexity" evidence="2">
    <location>
        <begin position="191"/>
        <end position="219"/>
    </location>
</feature>
<feature type="compositionally biased region" description="Polar residues" evidence="2">
    <location>
        <begin position="96"/>
        <end position="106"/>
    </location>
</feature>
<reference evidence="3 4" key="1">
    <citation type="submission" date="2016-02" db="EMBL/GenBank/DDBJ databases">
        <title>Complete genome sequence and transcriptome regulation of the pentose utilising yeast Sugiyamaella lignohabitans.</title>
        <authorList>
            <person name="Bellasio M."/>
            <person name="Peymann A."/>
            <person name="Valli M."/>
            <person name="Sipitzky M."/>
            <person name="Graf A."/>
            <person name="Sauer M."/>
            <person name="Marx H."/>
            <person name="Mattanovich D."/>
        </authorList>
    </citation>
    <scope>NUCLEOTIDE SEQUENCE [LARGE SCALE GENOMIC DNA]</scope>
    <source>
        <strain evidence="3 4">CBS 10342</strain>
    </source>
</reference>
<dbReference type="OrthoDB" id="276323at2759"/>
<protein>
    <submittedName>
        <fullName evidence="3">Sok1p</fullName>
    </submittedName>
</protein>
<sequence>MSPIYASSTMDTDPLDASQPVVTSTTPATATTSAGSGAPSSSSPSSSSTVSSSVSSSSSSSSTSSWDSVDPKDQLAPLQPTIVAASASTIPTTTSNKRPQSLQLPLQPNKRHSHRGRSRSLPNLLYESNKVHKRKDSSLPTDCTIGSRRSRKKLTFNQSQVVAQQKLHIHSHQSISTPNLTTAVGSSIGPISTSTSNTSSISLPTSSSPSPDMSSSSSPAKHNTTTPWVQPPPVNSVSLREIDLQEIFKNPQLRHDIVFDPQLQFRPNLDGERGKRKKMMAEKYWDSIVLDCQDLVSGKSDSSPKLVLLFSTLREILLSLLPVHNRSYVDSVLDPDLLIQQVRHSALDFLGLAKWLSSVFKAHCAPMRDSWVDQMVSRIELGISTKSPKRLVEGLRMVFAILEAMKLDVANHQIRTLRPMLVESAIEFEQEYYNQITAKGKIDFTDSLVWYKSAHAKFQTAQASSAAMAQVSSTLADANRGAFVYGFLKLLSCASDDMVSEFPSTFGFDLYRLAGFRAEVRKVVCIHLAISLYQQVMSAEIASLKSPEARQLSAQALSPQAINKLKQDIIAIISDSSGNAKWTKNTQSLSLEFAKRIEETVHKKNVTVPCQRLVSLCSGWLSKHLQPRSEVYKLLENKTMTNLFSGICSGLCAISGLDSTVISNGLAGNPIPEGPVSKETISLADRILVLVKFHWGVFGKYYSAYLALSEEKELSAATASALLLSGTSSNSNDDGLDDSVEMVTRTDANSDAVQTISSSRMRQPSTC</sequence>
<gene>
    <name evidence="3" type="primary">SOK1</name>
    <name evidence="3" type="ORF">AWJ20_1929</name>
</gene>
<feature type="compositionally biased region" description="Low complexity" evidence="2">
    <location>
        <begin position="81"/>
        <end position="95"/>
    </location>
</feature>
<feature type="compositionally biased region" description="Polar residues" evidence="2">
    <location>
        <begin position="1"/>
        <end position="11"/>
    </location>
</feature>